<proteinExistence type="predicted"/>
<evidence type="ECO:0000313" key="1">
    <source>
        <dbReference type="EMBL" id="KOM54780.1"/>
    </source>
</evidence>
<reference evidence="2" key="1">
    <citation type="journal article" date="2015" name="Proc. Natl. Acad. Sci. U.S.A.">
        <title>Genome sequencing of adzuki bean (Vigna angularis) provides insight into high starch and low fat accumulation and domestication.</title>
        <authorList>
            <person name="Yang K."/>
            <person name="Tian Z."/>
            <person name="Chen C."/>
            <person name="Luo L."/>
            <person name="Zhao B."/>
            <person name="Wang Z."/>
            <person name="Yu L."/>
            <person name="Li Y."/>
            <person name="Sun Y."/>
            <person name="Li W."/>
            <person name="Chen Y."/>
            <person name="Li Y."/>
            <person name="Zhang Y."/>
            <person name="Ai D."/>
            <person name="Zhao J."/>
            <person name="Shang C."/>
            <person name="Ma Y."/>
            <person name="Wu B."/>
            <person name="Wang M."/>
            <person name="Gao L."/>
            <person name="Sun D."/>
            <person name="Zhang P."/>
            <person name="Guo F."/>
            <person name="Wang W."/>
            <person name="Li Y."/>
            <person name="Wang J."/>
            <person name="Varshney R.K."/>
            <person name="Wang J."/>
            <person name="Ling H.Q."/>
            <person name="Wan P."/>
        </authorList>
    </citation>
    <scope>NUCLEOTIDE SEQUENCE</scope>
    <source>
        <strain evidence="2">cv. Jingnong 6</strain>
    </source>
</reference>
<accession>A0A0L9VI86</accession>
<protein>
    <submittedName>
        <fullName evidence="1">Uncharacterized protein</fullName>
    </submittedName>
</protein>
<dbReference type="Gramene" id="KOM54780">
    <property type="protein sequence ID" value="KOM54780"/>
    <property type="gene ID" value="LR48_Vigan10g067200"/>
</dbReference>
<name>A0A0L9VI86_PHAAN</name>
<sequence length="64" mass="7562">MVSSQRNLQLSGELVSRFEVRMVLKSGFWVFAVFQVFVQTPGDSWLLWRQGNLLWWLMMVRRGG</sequence>
<dbReference type="AlphaFoldDB" id="A0A0L9VI86"/>
<gene>
    <name evidence="1" type="ORF">LR48_Vigan10g067200</name>
</gene>
<evidence type="ECO:0000313" key="2">
    <source>
        <dbReference type="Proteomes" id="UP000053144"/>
    </source>
</evidence>
<dbReference type="Proteomes" id="UP000053144">
    <property type="component" value="Chromosome 10"/>
</dbReference>
<organism evidence="1 2">
    <name type="scientific">Phaseolus angularis</name>
    <name type="common">Azuki bean</name>
    <name type="synonym">Vigna angularis</name>
    <dbReference type="NCBI Taxonomy" id="3914"/>
    <lineage>
        <taxon>Eukaryota</taxon>
        <taxon>Viridiplantae</taxon>
        <taxon>Streptophyta</taxon>
        <taxon>Embryophyta</taxon>
        <taxon>Tracheophyta</taxon>
        <taxon>Spermatophyta</taxon>
        <taxon>Magnoliopsida</taxon>
        <taxon>eudicotyledons</taxon>
        <taxon>Gunneridae</taxon>
        <taxon>Pentapetalae</taxon>
        <taxon>rosids</taxon>
        <taxon>fabids</taxon>
        <taxon>Fabales</taxon>
        <taxon>Fabaceae</taxon>
        <taxon>Papilionoideae</taxon>
        <taxon>50 kb inversion clade</taxon>
        <taxon>NPAAA clade</taxon>
        <taxon>indigoferoid/millettioid clade</taxon>
        <taxon>Phaseoleae</taxon>
        <taxon>Vigna</taxon>
    </lineage>
</organism>
<dbReference type="EMBL" id="CM003380">
    <property type="protein sequence ID" value="KOM54780.1"/>
    <property type="molecule type" value="Genomic_DNA"/>
</dbReference>